<dbReference type="Proteomes" id="UP000294412">
    <property type="component" value="Chromosome"/>
</dbReference>
<dbReference type="InterPro" id="IPR051783">
    <property type="entry name" value="NAD(P)-dependent_oxidoreduct"/>
</dbReference>
<dbReference type="SUPFAM" id="SSF51735">
    <property type="entry name" value="NAD(P)-binding Rossmann-fold domains"/>
    <property type="match status" value="1"/>
</dbReference>
<dbReference type="OrthoDB" id="751203at2"/>
<dbReference type="Pfam" id="PF01370">
    <property type="entry name" value="Epimerase"/>
    <property type="match status" value="1"/>
</dbReference>
<proteinExistence type="predicted"/>
<dbReference type="PANTHER" id="PTHR48079">
    <property type="entry name" value="PROTEIN YEEZ"/>
    <property type="match status" value="1"/>
</dbReference>
<accession>A0A451D3L1</accession>
<dbReference type="InterPro" id="IPR036291">
    <property type="entry name" value="NAD(P)-bd_dom_sf"/>
</dbReference>
<name>A0A451D3L1_9GAMM</name>
<dbReference type="PANTHER" id="PTHR48079:SF6">
    <property type="entry name" value="NAD(P)-BINDING DOMAIN-CONTAINING PROTEIN-RELATED"/>
    <property type="match status" value="1"/>
</dbReference>
<reference evidence="2 3" key="1">
    <citation type="submission" date="2019-02" db="EMBL/GenBank/DDBJ databases">
        <authorList>
            <person name="Manzano-Marin A."/>
            <person name="Manzano-Marin A."/>
        </authorList>
    </citation>
    <scope>NUCLEOTIDE SEQUENCE [LARGE SCALE GENOMIC DNA]</scope>
    <source>
        <strain evidence="2 3">ErCicuneomaculata</strain>
    </source>
</reference>
<dbReference type="InterPro" id="IPR001509">
    <property type="entry name" value="Epimerase_deHydtase"/>
</dbReference>
<evidence type="ECO:0000259" key="1">
    <source>
        <dbReference type="Pfam" id="PF01370"/>
    </source>
</evidence>
<feature type="domain" description="NAD-dependent epimerase/dehydratase" evidence="1">
    <location>
        <begin position="56"/>
        <end position="216"/>
    </location>
</feature>
<dbReference type="RefSeq" id="WP_157993773.1">
    <property type="nucleotide sequence ID" value="NZ_LR217703.1"/>
</dbReference>
<dbReference type="EMBL" id="LR217703">
    <property type="protein sequence ID" value="VFP80260.1"/>
    <property type="molecule type" value="Genomic_DNA"/>
</dbReference>
<dbReference type="AlphaFoldDB" id="A0A451D3L1"/>
<dbReference type="Gene3D" id="3.40.50.720">
    <property type="entry name" value="NAD(P)-binding Rossmann-like Domain"/>
    <property type="match status" value="1"/>
</dbReference>
<dbReference type="GO" id="GO:0004029">
    <property type="term" value="F:aldehyde dehydrogenase (NAD+) activity"/>
    <property type="evidence" value="ECO:0007669"/>
    <property type="project" value="TreeGrafter"/>
</dbReference>
<evidence type="ECO:0000313" key="3">
    <source>
        <dbReference type="Proteomes" id="UP000294412"/>
    </source>
</evidence>
<protein>
    <submittedName>
        <fullName evidence="2">Protein YeeZ</fullName>
    </submittedName>
</protein>
<sequence precursor="true">MKRVAIVGLGWLGMPLGLSLIATGWRVSGSKTTQDGVDAVRMCGIDGYYLHLTPRLICKESDLQALFNVDVIVITLPVTCIVSSNHLDKSYLFAIQNLVERARDFCISRIIFTSSITVYGEGQEIINEETPILPYSKTGKILQEVEDWFFHLKEVSVDILRLSGLVGPKRHPGYFLSGKIALKHGSHSVNLVHRDDVIMAIILLLKCSKGGHLYNLSAPKHPTRRDFYTRASVQLGLTPPIFQRSSIEDHGKIIDGSKICRELGFTYRYPDPDCMPML</sequence>
<evidence type="ECO:0000313" key="2">
    <source>
        <dbReference type="EMBL" id="VFP80260.1"/>
    </source>
</evidence>
<dbReference type="GO" id="GO:0005737">
    <property type="term" value="C:cytoplasm"/>
    <property type="evidence" value="ECO:0007669"/>
    <property type="project" value="TreeGrafter"/>
</dbReference>
<organism evidence="2 3">
    <name type="scientific">Candidatus Erwinia haradaeae</name>
    <dbReference type="NCBI Taxonomy" id="1922217"/>
    <lineage>
        <taxon>Bacteria</taxon>
        <taxon>Pseudomonadati</taxon>
        <taxon>Pseudomonadota</taxon>
        <taxon>Gammaproteobacteria</taxon>
        <taxon>Enterobacterales</taxon>
        <taxon>Erwiniaceae</taxon>
        <taxon>Erwinia</taxon>
    </lineage>
</organism>
<gene>
    <name evidence="2" type="primary">yeeZ</name>
    <name evidence="2" type="ORF">ERCICUMA2628_625</name>
</gene>